<reference key="2">
    <citation type="submission" date="2011-10" db="EMBL/GenBank/DDBJ databases">
        <title>The genome and transcriptome sequence of Clonorchis sinensis provide insights into the carcinogenic liver fluke.</title>
        <authorList>
            <person name="Wang X."/>
            <person name="Huang Y."/>
            <person name="Chen W."/>
            <person name="Liu H."/>
            <person name="Guo L."/>
            <person name="Chen Y."/>
            <person name="Luo F."/>
            <person name="Zhou W."/>
            <person name="Sun J."/>
            <person name="Mao Q."/>
            <person name="Liang P."/>
            <person name="Zhou C."/>
            <person name="Tian Y."/>
            <person name="Men J."/>
            <person name="Lv X."/>
            <person name="Huang L."/>
            <person name="Zhou J."/>
            <person name="Hu Y."/>
            <person name="Li R."/>
            <person name="Zhang F."/>
            <person name="Lei H."/>
            <person name="Li X."/>
            <person name="Hu X."/>
            <person name="Liang C."/>
            <person name="Xu J."/>
            <person name="Wu Z."/>
            <person name="Yu X."/>
        </authorList>
    </citation>
    <scope>NUCLEOTIDE SEQUENCE</scope>
    <source>
        <strain>Henan</strain>
    </source>
</reference>
<evidence type="ECO:0000313" key="4">
    <source>
        <dbReference type="Proteomes" id="UP000008909"/>
    </source>
</evidence>
<feature type="region of interest" description="Disordered" evidence="1">
    <location>
        <begin position="1"/>
        <end position="35"/>
    </location>
</feature>
<feature type="compositionally biased region" description="Polar residues" evidence="1">
    <location>
        <begin position="199"/>
        <end position="244"/>
    </location>
</feature>
<feature type="region of interest" description="Disordered" evidence="1">
    <location>
        <begin position="179"/>
        <end position="251"/>
    </location>
</feature>
<sequence>MTETIQRNSYFFRPTPPTHPPSLSRSSGMQPKMGTKVGHDVLVDRSNNELEASVPGPHFTMNAPKKVRRGSINGTTRLERIVDWPQFRLRRKPTMPSGTKLPTPNIVALSARQPVKAIHMNRSGTSSEPSSVSVVTKQSHAASIPSSAFSFGAVHDDKPVNVLTPVRIATNPHFRRRYSAEEGFSDPKRPALRCEPPDYTSNNERLSSHSSATVRNSASKPSLSTTSTEQTDGNSQVLFQPSKDSTSRTKYRTGRYSAEAVLRSHKSYPALITQSPREKRRSSFFLEIRRSARDTLNSLRKALRGSTHSLQEAVELDHSVSVNVKERVEDDQGISRRSSLSCDKYSSQPIMDHVQTVLRNVTLSREDSSQPFGLYVVKSDQGFQITRLSEQVCTSPQKVLSCGDELVQVNGLDCKSLSTEAIRQLFHQCQSLSLTVKTVLK</sequence>
<protein>
    <recommendedName>
        <fullName evidence="2">PDZ domain-containing protein</fullName>
    </recommendedName>
</protein>
<evidence type="ECO:0000259" key="2">
    <source>
        <dbReference type="PROSITE" id="PS50106"/>
    </source>
</evidence>
<organism evidence="3 4">
    <name type="scientific">Clonorchis sinensis</name>
    <name type="common">Chinese liver fluke</name>
    <dbReference type="NCBI Taxonomy" id="79923"/>
    <lineage>
        <taxon>Eukaryota</taxon>
        <taxon>Metazoa</taxon>
        <taxon>Spiralia</taxon>
        <taxon>Lophotrochozoa</taxon>
        <taxon>Platyhelminthes</taxon>
        <taxon>Trematoda</taxon>
        <taxon>Digenea</taxon>
        <taxon>Opisthorchiida</taxon>
        <taxon>Opisthorchiata</taxon>
        <taxon>Opisthorchiidae</taxon>
        <taxon>Clonorchis</taxon>
    </lineage>
</organism>
<dbReference type="Proteomes" id="UP000008909">
    <property type="component" value="Unassembled WGS sequence"/>
</dbReference>
<evidence type="ECO:0000256" key="1">
    <source>
        <dbReference type="SAM" id="MobiDB-lite"/>
    </source>
</evidence>
<gene>
    <name evidence="3" type="ORF">CLF_103545</name>
</gene>
<dbReference type="InterPro" id="IPR036034">
    <property type="entry name" value="PDZ_sf"/>
</dbReference>
<reference evidence="3" key="1">
    <citation type="journal article" date="2011" name="Genome Biol.">
        <title>The draft genome of the carcinogenic human liver fluke Clonorchis sinensis.</title>
        <authorList>
            <person name="Wang X."/>
            <person name="Chen W."/>
            <person name="Huang Y."/>
            <person name="Sun J."/>
            <person name="Men J."/>
            <person name="Liu H."/>
            <person name="Luo F."/>
            <person name="Guo L."/>
            <person name="Lv X."/>
            <person name="Deng C."/>
            <person name="Zhou C."/>
            <person name="Fan Y."/>
            <person name="Li X."/>
            <person name="Huang L."/>
            <person name="Hu Y."/>
            <person name="Liang C."/>
            <person name="Hu X."/>
            <person name="Xu J."/>
            <person name="Yu X."/>
        </authorList>
    </citation>
    <scope>NUCLEOTIDE SEQUENCE [LARGE SCALE GENOMIC DNA]</scope>
    <source>
        <strain evidence="3">Henan</strain>
    </source>
</reference>
<dbReference type="AlphaFoldDB" id="G7YNI2"/>
<evidence type="ECO:0000313" key="3">
    <source>
        <dbReference type="EMBL" id="GAA54513.1"/>
    </source>
</evidence>
<dbReference type="Gene3D" id="2.30.42.10">
    <property type="match status" value="1"/>
</dbReference>
<dbReference type="InterPro" id="IPR001478">
    <property type="entry name" value="PDZ"/>
</dbReference>
<dbReference type="PROSITE" id="PS50106">
    <property type="entry name" value="PDZ"/>
    <property type="match status" value="1"/>
</dbReference>
<dbReference type="EMBL" id="DF143898">
    <property type="protein sequence ID" value="GAA54513.1"/>
    <property type="molecule type" value="Genomic_DNA"/>
</dbReference>
<dbReference type="SUPFAM" id="SSF50156">
    <property type="entry name" value="PDZ domain-like"/>
    <property type="match status" value="1"/>
</dbReference>
<accession>G7YNI2</accession>
<dbReference type="Pfam" id="PF00595">
    <property type="entry name" value="PDZ"/>
    <property type="match status" value="1"/>
</dbReference>
<feature type="domain" description="PDZ" evidence="2">
    <location>
        <begin position="360"/>
        <end position="426"/>
    </location>
</feature>
<feature type="region of interest" description="Disordered" evidence="1">
    <location>
        <begin position="47"/>
        <end position="67"/>
    </location>
</feature>
<keyword evidence="4" id="KW-1185">Reference proteome</keyword>
<proteinExistence type="predicted"/>
<name>G7YNI2_CLOSI</name>
<dbReference type="CDD" id="cd00136">
    <property type="entry name" value="PDZ_canonical"/>
    <property type="match status" value="1"/>
</dbReference>